<dbReference type="GO" id="GO:0000978">
    <property type="term" value="F:RNA polymerase II cis-regulatory region sequence-specific DNA binding"/>
    <property type="evidence" value="ECO:0007669"/>
    <property type="project" value="TreeGrafter"/>
</dbReference>
<evidence type="ECO:0000256" key="3">
    <source>
        <dbReference type="ARBA" id="ARBA00023163"/>
    </source>
</evidence>
<keyword evidence="10" id="KW-1185">Reference proteome</keyword>
<gene>
    <name evidence="9" type="ORF">DV515_00017430</name>
    <name evidence="8" type="ORF">DV515_00017435</name>
</gene>
<evidence type="ECO:0000259" key="7">
    <source>
        <dbReference type="PROSITE" id="PS51075"/>
    </source>
</evidence>
<dbReference type="PANTHER" id="PTHR13703">
    <property type="entry name" value="SMAD"/>
    <property type="match status" value="1"/>
</dbReference>
<dbReference type="Proteomes" id="UP000276834">
    <property type="component" value="Unassembled WGS sequence"/>
</dbReference>
<dbReference type="GO" id="GO:0030154">
    <property type="term" value="P:cell differentiation"/>
    <property type="evidence" value="ECO:0007669"/>
    <property type="project" value="TreeGrafter"/>
</dbReference>
<dbReference type="GO" id="GO:0070411">
    <property type="term" value="F:I-SMAD binding"/>
    <property type="evidence" value="ECO:0007669"/>
    <property type="project" value="TreeGrafter"/>
</dbReference>
<comment type="subcellular location">
    <subcellularLocation>
        <location evidence="1">Nucleus</location>
    </subcellularLocation>
</comment>
<feature type="coiled-coil region" evidence="5">
    <location>
        <begin position="25"/>
        <end position="52"/>
    </location>
</feature>
<dbReference type="InterPro" id="IPR013790">
    <property type="entry name" value="Dwarfin"/>
</dbReference>
<dbReference type="GO" id="GO:0030509">
    <property type="term" value="P:BMP signaling pathway"/>
    <property type="evidence" value="ECO:0007669"/>
    <property type="project" value="TreeGrafter"/>
</dbReference>
<evidence type="ECO:0000256" key="5">
    <source>
        <dbReference type="SAM" id="Coils"/>
    </source>
</evidence>
<reference evidence="9 10" key="1">
    <citation type="journal article" date="2018" name="Proc. R. Soc. B">
        <title>A non-coding region near Follistatin controls head colour polymorphism in the Gouldian finch.</title>
        <authorList>
            <person name="Toomey M.B."/>
            <person name="Marques C.I."/>
            <person name="Andrade P."/>
            <person name="Araujo P.M."/>
            <person name="Sabatino S."/>
            <person name="Gazda M.A."/>
            <person name="Afonso S."/>
            <person name="Lopes R.J."/>
            <person name="Corbo J.C."/>
            <person name="Carneiro M."/>
        </authorList>
    </citation>
    <scope>NUCLEOTIDE SEQUENCE [LARGE SCALE GENOMIC DNA]</scope>
    <source>
        <strain evidence="9">Red01</strain>
        <tissue evidence="9">Muscle</tissue>
    </source>
</reference>
<feature type="region of interest" description="Disordered" evidence="6">
    <location>
        <begin position="122"/>
        <end position="141"/>
    </location>
</feature>
<name>A0A3L8QVK1_CHLGU</name>
<evidence type="ECO:0000256" key="2">
    <source>
        <dbReference type="ARBA" id="ARBA00023015"/>
    </source>
</evidence>
<keyword evidence="5" id="KW-0175">Coiled coil</keyword>
<evidence type="ECO:0000313" key="10">
    <source>
        <dbReference type="Proteomes" id="UP000276834"/>
    </source>
</evidence>
<protein>
    <recommendedName>
        <fullName evidence="7">MH1 domain-containing protein</fullName>
    </recommendedName>
</protein>
<evidence type="ECO:0000313" key="8">
    <source>
        <dbReference type="EMBL" id="RLV71452.1"/>
    </source>
</evidence>
<feature type="region of interest" description="Disordered" evidence="6">
    <location>
        <begin position="316"/>
        <end position="359"/>
    </location>
</feature>
<dbReference type="GO" id="GO:0060395">
    <property type="term" value="P:SMAD protein signal transduction"/>
    <property type="evidence" value="ECO:0007669"/>
    <property type="project" value="TreeGrafter"/>
</dbReference>
<feature type="region of interest" description="Disordered" evidence="6">
    <location>
        <begin position="56"/>
        <end position="108"/>
    </location>
</feature>
<dbReference type="EMBL" id="QUSF01001115">
    <property type="protein sequence ID" value="RLV71452.1"/>
    <property type="molecule type" value="Genomic_DNA"/>
</dbReference>
<organism evidence="9 10">
    <name type="scientific">Chloebia gouldiae</name>
    <name type="common">Gouldian finch</name>
    <name type="synonym">Erythrura gouldiae</name>
    <dbReference type="NCBI Taxonomy" id="44316"/>
    <lineage>
        <taxon>Eukaryota</taxon>
        <taxon>Metazoa</taxon>
        <taxon>Chordata</taxon>
        <taxon>Craniata</taxon>
        <taxon>Vertebrata</taxon>
        <taxon>Euteleostomi</taxon>
        <taxon>Archelosauria</taxon>
        <taxon>Archosauria</taxon>
        <taxon>Dinosauria</taxon>
        <taxon>Saurischia</taxon>
        <taxon>Theropoda</taxon>
        <taxon>Coelurosauria</taxon>
        <taxon>Aves</taxon>
        <taxon>Neognathae</taxon>
        <taxon>Neoaves</taxon>
        <taxon>Telluraves</taxon>
        <taxon>Australaves</taxon>
        <taxon>Passeriformes</taxon>
        <taxon>Passeroidea</taxon>
        <taxon>Passeridae</taxon>
        <taxon>Chloebia</taxon>
    </lineage>
</organism>
<dbReference type="GO" id="GO:0000981">
    <property type="term" value="F:DNA-binding transcription factor activity, RNA polymerase II-specific"/>
    <property type="evidence" value="ECO:0007669"/>
    <property type="project" value="TreeGrafter"/>
</dbReference>
<proteinExistence type="predicted"/>
<feature type="region of interest" description="Disordered" evidence="6">
    <location>
        <begin position="256"/>
        <end position="288"/>
    </location>
</feature>
<evidence type="ECO:0000313" key="9">
    <source>
        <dbReference type="EMBL" id="RLV71455.1"/>
    </source>
</evidence>
<sequence length="359" mass="37903">MSLGSDSGPGIVHSLLCHRQGGDSEAFARRAIQSLLRKLKEKRDELDALVAAVTSGGAQPGHAPWTGGSRYPRDTGMGPPPGWEGTQATPDTRCKPTASSGVPGVGVPQEALGRRWERLDAPAVSRSPRRRALPGESVSGSLGPGDWGGELCYVWSREARGDPRPGASPALGGAGGIPVLSPWGGGTAPRIPVLCPPLSPQVAGRKGFPHVIYARLWRWPDLHKNELKPVTFCQFAFDLKCDSVCVNPYHYERVGTPDGGEPGPPHGGLAKGRSPAPLIPPPTSPAGLSIQSTVPPPRPVKEEFVHACVQMELPACREPGAEPPARPHRALPPRRPPEPPGVPRTYPALPMAPQGETPT</sequence>
<evidence type="ECO:0000256" key="6">
    <source>
        <dbReference type="SAM" id="MobiDB-lite"/>
    </source>
</evidence>
<keyword evidence="3" id="KW-0804">Transcription</keyword>
<dbReference type="InterPro" id="IPR003619">
    <property type="entry name" value="MAD_homology1_Dwarfin-type"/>
</dbReference>
<evidence type="ECO:0000256" key="1">
    <source>
        <dbReference type="ARBA" id="ARBA00004123"/>
    </source>
</evidence>
<dbReference type="SMART" id="SM00523">
    <property type="entry name" value="DWA"/>
    <property type="match status" value="1"/>
</dbReference>
<dbReference type="PROSITE" id="PS51075">
    <property type="entry name" value="MH1"/>
    <property type="match status" value="1"/>
</dbReference>
<evidence type="ECO:0000256" key="4">
    <source>
        <dbReference type="ARBA" id="ARBA00023242"/>
    </source>
</evidence>
<accession>A0A3L8QVK1</accession>
<dbReference type="GO" id="GO:0071144">
    <property type="term" value="C:heteromeric SMAD protein complex"/>
    <property type="evidence" value="ECO:0007669"/>
    <property type="project" value="TreeGrafter"/>
</dbReference>
<dbReference type="PANTHER" id="PTHR13703:SF45">
    <property type="entry name" value="MOTHERS AGAINST DECAPENTAPLEGIC HOMOLOG"/>
    <property type="match status" value="1"/>
</dbReference>
<dbReference type="InterPro" id="IPR013019">
    <property type="entry name" value="MAD_homology_MH1"/>
</dbReference>
<dbReference type="GO" id="GO:0009653">
    <property type="term" value="P:anatomical structure morphogenesis"/>
    <property type="evidence" value="ECO:0007669"/>
    <property type="project" value="TreeGrafter"/>
</dbReference>
<keyword evidence="2" id="KW-0805">Transcription regulation</keyword>
<keyword evidence="4" id="KW-0539">Nucleus</keyword>
<feature type="domain" description="MH1" evidence="7">
    <location>
        <begin position="10"/>
        <end position="260"/>
    </location>
</feature>
<dbReference type="OrthoDB" id="5875866at2759"/>
<dbReference type="EMBL" id="QUSF01001114">
    <property type="protein sequence ID" value="RLV71455.1"/>
    <property type="molecule type" value="Genomic_DNA"/>
</dbReference>
<dbReference type="AlphaFoldDB" id="A0A3L8QVK1"/>
<comment type="caution">
    <text evidence="9">The sequence shown here is derived from an EMBL/GenBank/DDBJ whole genome shotgun (WGS) entry which is preliminary data.</text>
</comment>
<dbReference type="Gene3D" id="3.90.520.10">
    <property type="entry name" value="SMAD MH1 domain"/>
    <property type="match status" value="2"/>
</dbReference>
<dbReference type="SUPFAM" id="SSF56366">
    <property type="entry name" value="SMAD MH1 domain"/>
    <property type="match status" value="2"/>
</dbReference>
<dbReference type="Pfam" id="PF03165">
    <property type="entry name" value="MH1"/>
    <property type="match status" value="1"/>
</dbReference>
<dbReference type="InterPro" id="IPR036578">
    <property type="entry name" value="SMAD_MH1_sf"/>
</dbReference>
<reference evidence="9" key="2">
    <citation type="submission" date="2018-08" db="EMBL/GenBank/DDBJ databases">
        <authorList>
            <person name="Sabatino S.J."/>
        </authorList>
    </citation>
    <scope>NUCLEOTIDE SEQUENCE</scope>
    <source>
        <strain evidence="9">Red01</strain>
        <tissue evidence="9">Muscle</tissue>
    </source>
</reference>